<evidence type="ECO:0000313" key="3">
    <source>
        <dbReference type="Proteomes" id="UP001165293"/>
    </source>
</evidence>
<keyword evidence="1" id="KW-0812">Transmembrane</keyword>
<evidence type="ECO:0000313" key="2">
    <source>
        <dbReference type="EMBL" id="MCC8361916.1"/>
    </source>
</evidence>
<feature type="transmembrane region" description="Helical" evidence="1">
    <location>
        <begin position="12"/>
        <end position="30"/>
    </location>
</feature>
<dbReference type="RefSeq" id="WP_230525561.1">
    <property type="nucleotide sequence ID" value="NZ_JAJGAK010000001.1"/>
</dbReference>
<proteinExistence type="predicted"/>
<protein>
    <recommendedName>
        <fullName evidence="4">DUF3817 domain-containing protein</fullName>
    </recommendedName>
</protein>
<evidence type="ECO:0008006" key="4">
    <source>
        <dbReference type="Google" id="ProtNLM"/>
    </source>
</evidence>
<organism evidence="2 3">
    <name type="scientific">Noviluteimonas lactosilytica</name>
    <dbReference type="NCBI Taxonomy" id="2888523"/>
    <lineage>
        <taxon>Bacteria</taxon>
        <taxon>Pseudomonadati</taxon>
        <taxon>Pseudomonadota</taxon>
        <taxon>Gammaproteobacteria</taxon>
        <taxon>Lysobacterales</taxon>
        <taxon>Lysobacteraceae</taxon>
        <taxon>Noviluteimonas</taxon>
    </lineage>
</organism>
<keyword evidence="1" id="KW-1133">Transmembrane helix</keyword>
<feature type="transmembrane region" description="Helical" evidence="1">
    <location>
        <begin position="68"/>
        <end position="85"/>
    </location>
</feature>
<keyword evidence="3" id="KW-1185">Reference proteome</keyword>
<name>A0ABS8JE85_9GAMM</name>
<accession>A0ABS8JE85</accession>
<dbReference type="Proteomes" id="UP001165293">
    <property type="component" value="Unassembled WGS sequence"/>
</dbReference>
<gene>
    <name evidence="2" type="ORF">LK996_02300</name>
</gene>
<sequence length="111" mass="12427">MSPAPDYFHRAQLLFLGEFVAFVTLSMLAHEFGRAGAADYVFAGVLVFHLVTAWHFALAAKQMGRSPWAWGLLASVPPGAMLAWLQLRMSQLAIDDDRRGLRQPSRRSRID</sequence>
<comment type="caution">
    <text evidence="2">The sequence shown here is derived from an EMBL/GenBank/DDBJ whole genome shotgun (WGS) entry which is preliminary data.</text>
</comment>
<evidence type="ECO:0000256" key="1">
    <source>
        <dbReference type="SAM" id="Phobius"/>
    </source>
</evidence>
<reference evidence="2" key="1">
    <citation type="submission" date="2021-10" db="EMBL/GenBank/DDBJ databases">
        <authorList>
            <person name="Lyu M."/>
            <person name="Wang X."/>
            <person name="Meng X."/>
            <person name="Xu K."/>
        </authorList>
    </citation>
    <scope>NUCLEOTIDE SEQUENCE</scope>
    <source>
        <strain evidence="2">A6</strain>
    </source>
</reference>
<dbReference type="EMBL" id="JAJGAK010000001">
    <property type="protein sequence ID" value="MCC8361916.1"/>
    <property type="molecule type" value="Genomic_DNA"/>
</dbReference>
<keyword evidence="1" id="KW-0472">Membrane</keyword>
<feature type="transmembrane region" description="Helical" evidence="1">
    <location>
        <begin position="37"/>
        <end position="56"/>
    </location>
</feature>